<dbReference type="Proteomes" id="UP000479000">
    <property type="component" value="Unassembled WGS sequence"/>
</dbReference>
<feature type="compositionally biased region" description="Polar residues" evidence="1">
    <location>
        <begin position="29"/>
        <end position="39"/>
    </location>
</feature>
<name>A0A6H5HK42_9HEMI</name>
<accession>A0A6H5HK42</accession>
<protein>
    <submittedName>
        <fullName evidence="2">Uncharacterized protein</fullName>
    </submittedName>
</protein>
<feature type="non-terminal residue" evidence="2">
    <location>
        <position position="360"/>
    </location>
</feature>
<evidence type="ECO:0000313" key="3">
    <source>
        <dbReference type="Proteomes" id="UP000479000"/>
    </source>
</evidence>
<organism evidence="2 3">
    <name type="scientific">Nesidiocoris tenuis</name>
    <dbReference type="NCBI Taxonomy" id="355587"/>
    <lineage>
        <taxon>Eukaryota</taxon>
        <taxon>Metazoa</taxon>
        <taxon>Ecdysozoa</taxon>
        <taxon>Arthropoda</taxon>
        <taxon>Hexapoda</taxon>
        <taxon>Insecta</taxon>
        <taxon>Pterygota</taxon>
        <taxon>Neoptera</taxon>
        <taxon>Paraneoptera</taxon>
        <taxon>Hemiptera</taxon>
        <taxon>Heteroptera</taxon>
        <taxon>Panheteroptera</taxon>
        <taxon>Cimicomorpha</taxon>
        <taxon>Miridae</taxon>
        <taxon>Dicyphina</taxon>
        <taxon>Nesidiocoris</taxon>
    </lineage>
</organism>
<feature type="region of interest" description="Disordered" evidence="1">
    <location>
        <begin position="29"/>
        <end position="61"/>
    </location>
</feature>
<reference evidence="2 3" key="1">
    <citation type="submission" date="2020-02" db="EMBL/GenBank/DDBJ databases">
        <authorList>
            <person name="Ferguson B K."/>
        </authorList>
    </citation>
    <scope>NUCLEOTIDE SEQUENCE [LARGE SCALE GENOMIC DNA]</scope>
</reference>
<sequence length="360" mass="40364">MASMQQQFSLLQHPSGLLVPGCARPSFSSRTKGNYNTEPSAEPNAEAVSVRPNEGLSGLNDSPLEDELQPFSRCILFLKKTQLTLLLYEMRKKLFYQYSSKVFSQKTGLTRFCRFTVVCLHPEVGSEPEGSGGDRWRPSNVDELPAQKVPYPGMLISKSTDGASSSLPIVLYCLCQLNQARFSDDWVKLLSVNYTSVKSQLNGLKIKNSINKQRVEFSSRFGPGQAILHTSGEPTVRPVRHHVAKSRPKSSKMKRNFRIKICTIITIPAPPCRGQLKGAYLFSENVMFRRLFVIPMAGGTIFAHPPFVFVCTRDPQHIPRFAKSLISRQHSKNGFWVSAEKTGFWLTPNPPFERSVPPLT</sequence>
<dbReference type="AlphaFoldDB" id="A0A6H5HK42"/>
<evidence type="ECO:0000313" key="2">
    <source>
        <dbReference type="EMBL" id="CAB0017922.1"/>
    </source>
</evidence>
<keyword evidence="3" id="KW-1185">Reference proteome</keyword>
<proteinExistence type="predicted"/>
<dbReference type="EMBL" id="CADCXU010032071">
    <property type="protein sequence ID" value="CAB0017922.1"/>
    <property type="molecule type" value="Genomic_DNA"/>
</dbReference>
<gene>
    <name evidence="2" type="ORF">NTEN_LOCUS21839</name>
</gene>
<evidence type="ECO:0000256" key="1">
    <source>
        <dbReference type="SAM" id="MobiDB-lite"/>
    </source>
</evidence>